<dbReference type="PRINTS" id="PR00463">
    <property type="entry name" value="EP450I"/>
</dbReference>
<dbReference type="Gene3D" id="1.10.630.10">
    <property type="entry name" value="Cytochrome P450"/>
    <property type="match status" value="2"/>
</dbReference>
<keyword evidence="8" id="KW-0812">Transmembrane</keyword>
<protein>
    <submittedName>
        <fullName evidence="9">Cytochrome p450 domain-containing protein</fullName>
    </submittedName>
</protein>
<dbReference type="AlphaFoldDB" id="A0AAD4ND96"/>
<evidence type="ECO:0000256" key="2">
    <source>
        <dbReference type="ARBA" id="ARBA00010617"/>
    </source>
</evidence>
<keyword evidence="6" id="KW-0503">Monooxygenase</keyword>
<evidence type="ECO:0000256" key="6">
    <source>
        <dbReference type="ARBA" id="ARBA00023033"/>
    </source>
</evidence>
<dbReference type="GO" id="GO:0016712">
    <property type="term" value="F:oxidoreductase activity, acting on paired donors, with incorporation or reduction of molecular oxygen, reduced flavin or flavoprotein as one donor, and incorporation of one atom of oxygen"/>
    <property type="evidence" value="ECO:0007669"/>
    <property type="project" value="TreeGrafter"/>
</dbReference>
<dbReference type="GO" id="GO:0005737">
    <property type="term" value="C:cytoplasm"/>
    <property type="evidence" value="ECO:0007669"/>
    <property type="project" value="TreeGrafter"/>
</dbReference>
<keyword evidence="10" id="KW-1185">Reference proteome</keyword>
<evidence type="ECO:0000313" key="10">
    <source>
        <dbReference type="Proteomes" id="UP001201812"/>
    </source>
</evidence>
<comment type="similarity">
    <text evidence="2">Belongs to the cytochrome P450 family.</text>
</comment>
<dbReference type="GO" id="GO:0020037">
    <property type="term" value="F:heme binding"/>
    <property type="evidence" value="ECO:0007669"/>
    <property type="project" value="InterPro"/>
</dbReference>
<feature type="transmembrane region" description="Helical" evidence="8">
    <location>
        <begin position="6"/>
        <end position="22"/>
    </location>
</feature>
<evidence type="ECO:0000256" key="7">
    <source>
        <dbReference type="PIRSR" id="PIRSR602401-1"/>
    </source>
</evidence>
<keyword evidence="7" id="KW-0349">Heme</keyword>
<dbReference type="Pfam" id="PF00067">
    <property type="entry name" value="p450"/>
    <property type="match status" value="2"/>
</dbReference>
<evidence type="ECO:0000256" key="5">
    <source>
        <dbReference type="ARBA" id="ARBA00023004"/>
    </source>
</evidence>
<dbReference type="PRINTS" id="PR00385">
    <property type="entry name" value="P450"/>
</dbReference>
<dbReference type="FunFam" id="1.10.630.10:FF:000036">
    <property type="entry name" value="CYtochrome P450 family"/>
    <property type="match status" value="2"/>
</dbReference>
<evidence type="ECO:0000313" key="9">
    <source>
        <dbReference type="EMBL" id="KAI1725975.1"/>
    </source>
</evidence>
<dbReference type="CDD" id="cd20617">
    <property type="entry name" value="CYP1_2-like"/>
    <property type="match status" value="2"/>
</dbReference>
<organism evidence="9 10">
    <name type="scientific">Ditylenchus destructor</name>
    <dbReference type="NCBI Taxonomy" id="166010"/>
    <lineage>
        <taxon>Eukaryota</taxon>
        <taxon>Metazoa</taxon>
        <taxon>Ecdysozoa</taxon>
        <taxon>Nematoda</taxon>
        <taxon>Chromadorea</taxon>
        <taxon>Rhabditida</taxon>
        <taxon>Tylenchina</taxon>
        <taxon>Tylenchomorpha</taxon>
        <taxon>Sphaerularioidea</taxon>
        <taxon>Anguinidae</taxon>
        <taxon>Anguininae</taxon>
        <taxon>Ditylenchus</taxon>
    </lineage>
</organism>
<accession>A0AAD4ND96</accession>
<reference evidence="9" key="1">
    <citation type="submission" date="2022-01" db="EMBL/GenBank/DDBJ databases">
        <title>Genome Sequence Resource for Two Populations of Ditylenchus destructor, the Migratory Endoparasitic Phytonematode.</title>
        <authorList>
            <person name="Zhang H."/>
            <person name="Lin R."/>
            <person name="Xie B."/>
        </authorList>
    </citation>
    <scope>NUCLEOTIDE SEQUENCE</scope>
    <source>
        <strain evidence="9">BazhouSP</strain>
    </source>
</reference>
<dbReference type="InterPro" id="IPR001128">
    <property type="entry name" value="Cyt_P450"/>
</dbReference>
<evidence type="ECO:0000256" key="4">
    <source>
        <dbReference type="ARBA" id="ARBA00023002"/>
    </source>
</evidence>
<proteinExistence type="inferred from homology"/>
<evidence type="ECO:0000256" key="8">
    <source>
        <dbReference type="SAM" id="Phobius"/>
    </source>
</evidence>
<keyword evidence="8" id="KW-1133">Transmembrane helix</keyword>
<dbReference type="InterPro" id="IPR050182">
    <property type="entry name" value="Cytochrome_P450_fam2"/>
</dbReference>
<dbReference type="GO" id="GO:0005506">
    <property type="term" value="F:iron ion binding"/>
    <property type="evidence" value="ECO:0007669"/>
    <property type="project" value="InterPro"/>
</dbReference>
<gene>
    <name evidence="9" type="ORF">DdX_02667</name>
</gene>
<feature type="binding site" description="axial binding residue" evidence="7">
    <location>
        <position position="938"/>
    </location>
    <ligand>
        <name>heme</name>
        <dbReference type="ChEBI" id="CHEBI:30413"/>
    </ligand>
    <ligandPart>
        <name>Fe</name>
        <dbReference type="ChEBI" id="CHEBI:18248"/>
    </ligandPart>
</feature>
<dbReference type="GO" id="GO:0006805">
    <property type="term" value="P:xenobiotic metabolic process"/>
    <property type="evidence" value="ECO:0007669"/>
    <property type="project" value="TreeGrafter"/>
</dbReference>
<dbReference type="PANTHER" id="PTHR24300">
    <property type="entry name" value="CYTOCHROME P450 508A4-RELATED"/>
    <property type="match status" value="1"/>
</dbReference>
<comment type="caution">
    <text evidence="9">The sequence shown here is derived from an EMBL/GenBank/DDBJ whole genome shotgun (WGS) entry which is preliminary data.</text>
</comment>
<dbReference type="Proteomes" id="UP001201812">
    <property type="component" value="Unassembled WGS sequence"/>
</dbReference>
<dbReference type="EMBL" id="JAKKPZ010000002">
    <property type="protein sequence ID" value="KAI1725975.1"/>
    <property type="molecule type" value="Genomic_DNA"/>
</dbReference>
<keyword evidence="8" id="KW-0472">Membrane</keyword>
<dbReference type="InterPro" id="IPR002401">
    <property type="entry name" value="Cyt_P450_E_grp-I"/>
</dbReference>
<keyword evidence="5 7" id="KW-0408">Iron</keyword>
<dbReference type="InterPro" id="IPR036396">
    <property type="entry name" value="Cyt_P450_sf"/>
</dbReference>
<dbReference type="SUPFAM" id="SSF48264">
    <property type="entry name" value="Cytochrome P450"/>
    <property type="match status" value="2"/>
</dbReference>
<dbReference type="GO" id="GO:0006082">
    <property type="term" value="P:organic acid metabolic process"/>
    <property type="evidence" value="ECO:0007669"/>
    <property type="project" value="TreeGrafter"/>
</dbReference>
<name>A0AAD4ND96_9BILA</name>
<evidence type="ECO:0000256" key="1">
    <source>
        <dbReference type="ARBA" id="ARBA00001971"/>
    </source>
</evidence>
<dbReference type="PROSITE" id="PS00086">
    <property type="entry name" value="CYTOCHROME_P450"/>
    <property type="match status" value="2"/>
</dbReference>
<comment type="cofactor">
    <cofactor evidence="1 7">
        <name>heme</name>
        <dbReference type="ChEBI" id="CHEBI:30413"/>
    </cofactor>
</comment>
<dbReference type="PANTHER" id="PTHR24300:SF375">
    <property type="entry name" value="CYTOCHROME P450 FAMILY"/>
    <property type="match status" value="1"/>
</dbReference>
<keyword evidence="3 7" id="KW-0479">Metal-binding</keyword>
<sequence>MSLGLFISGVISVIILFYNFYYKRRNLPPGPTPLPLVGNLLSVLWAQWSSCPEDAFLKWKAKYGSVYTFWMSEIPVVVIADFSTAEKHFVKEDGDAFAARPTFTSEFNRLTRGGDMGIIGSSGDLWLEHRRFTLRVLKDLGVGKKDMENKILYEISSLLDLTKLHCDQMAEEMPLKFIDFSLGSIINSILFGRRFNYQEDYEEFHHLKGIIHRFFEAFCNPFILPCLSYPKMFRYIPPFSHVLGELEYCFKEIFKYAESHITRHKNERISDVLNNNVNFHKAPSDFLHAYLNETKKYEADGQQHSFCMNQALNMCFDLFLAGQENVNTTLSWGIAYILWNPSVQAAAHKELDDRISSSRLITCLDRPRLPYTCAVVAEFQRISNLLPQNLLRNTTREVNINGFKIPSNTNVVPQISAILYNNEIFNDPLKFNPMRFIHNGKFKEPPEFVPFSIGKRRCVGEQLARIELFLFVANLLNHFEFIPTKTLPNLTRSFGPAAQCPPFKCMIRPRKKFPPGPIPLPFVGNLWTIAKHLPGEECYLKWLKEYGPIYTYWVGEMPVVCVADYPKIMDMFQKDGDTYAGRTVFPRMDALLKGGVHGVFNTEGEIWRDQRRLSMHILQDFGTGRKFMEERVMTEVASLLENIDAEIDAGLLEHNLAEHLAIGAGSTINDVLFGYRFVGEKTTDYEKLKEVAHTYFKLLGNPRVQLLLARPDILRHFPIFDKVYQDMLRVAGAFFGFFEERIREAGQQMEREEEGLIAESEAPIFVYNFLREKRRRDETGEPHFYTMVQLKNMCFDLWLDGQLTTGSTMAWGVAFLITKPEAQRKLHAELDLVIGCDRLITFADRPNLPYTNAVVNETLRTANVVPENALRRVTKDVVVDGYLIKEGTCIIPQISAVLYNPEIYEDPTNFNPDRFLDENGKLKKCDELIPFSIGRRKCLGQPLAQMEIFLFLANIFNRYKITAGKEPPSLNRATGGIIVECPPFECNIEKRH</sequence>
<dbReference type="InterPro" id="IPR017972">
    <property type="entry name" value="Cyt_P450_CS"/>
</dbReference>
<evidence type="ECO:0000256" key="3">
    <source>
        <dbReference type="ARBA" id="ARBA00022723"/>
    </source>
</evidence>
<keyword evidence="4" id="KW-0560">Oxidoreductase</keyword>